<feature type="region of interest" description="Disordered" evidence="1">
    <location>
        <begin position="20"/>
        <end position="48"/>
    </location>
</feature>
<gene>
    <name evidence="2" type="ORF">URODEC1_LOCUS46133</name>
</gene>
<keyword evidence="3" id="KW-1185">Reference proteome</keyword>
<reference evidence="2 3" key="2">
    <citation type="submission" date="2024-10" db="EMBL/GenBank/DDBJ databases">
        <authorList>
            <person name="Ryan C."/>
        </authorList>
    </citation>
    <scope>NUCLEOTIDE SEQUENCE [LARGE SCALE GENOMIC DNA]</scope>
</reference>
<sequence>MAKKYDVLYNNKVRRSQSTICKPRPVSENTTSCSHPLSSNPAPSATHRDASKTVKYHVSKSEILNYEAICRLAFSQYQGEDAVYLYGVRCTFWSLGESLKPDGQVHSFVVSVFCYSLFLKPIRHCDVSKRYYFFSNIADNLLKNFDEADEDVLSQAFKRLSKTRSVTHSNTRASFEYHGQKILEVDIGFEDFQLIYHVVPRQPPGHENDSGIYAMMFLEHWLPNTNSLSYLF</sequence>
<dbReference type="SUPFAM" id="SSF54001">
    <property type="entry name" value="Cysteine proteinases"/>
    <property type="match status" value="1"/>
</dbReference>
<evidence type="ECO:0000256" key="1">
    <source>
        <dbReference type="SAM" id="MobiDB-lite"/>
    </source>
</evidence>
<dbReference type="AlphaFoldDB" id="A0ABC8ZL74"/>
<protein>
    <submittedName>
        <fullName evidence="2">Uncharacterized protein</fullName>
    </submittedName>
</protein>
<reference evidence="3" key="1">
    <citation type="submission" date="2024-06" db="EMBL/GenBank/DDBJ databases">
        <authorList>
            <person name="Ryan C."/>
        </authorList>
    </citation>
    <scope>NUCLEOTIDE SEQUENCE [LARGE SCALE GENOMIC DNA]</scope>
</reference>
<organism evidence="2 3">
    <name type="scientific">Urochloa decumbens</name>
    <dbReference type="NCBI Taxonomy" id="240449"/>
    <lineage>
        <taxon>Eukaryota</taxon>
        <taxon>Viridiplantae</taxon>
        <taxon>Streptophyta</taxon>
        <taxon>Embryophyta</taxon>
        <taxon>Tracheophyta</taxon>
        <taxon>Spermatophyta</taxon>
        <taxon>Magnoliopsida</taxon>
        <taxon>Liliopsida</taxon>
        <taxon>Poales</taxon>
        <taxon>Poaceae</taxon>
        <taxon>PACMAD clade</taxon>
        <taxon>Panicoideae</taxon>
        <taxon>Panicodae</taxon>
        <taxon>Paniceae</taxon>
        <taxon>Melinidinae</taxon>
        <taxon>Urochloa</taxon>
    </lineage>
</organism>
<accession>A0ABC8ZL74</accession>
<feature type="compositionally biased region" description="Polar residues" evidence="1">
    <location>
        <begin position="27"/>
        <end position="43"/>
    </location>
</feature>
<proteinExistence type="predicted"/>
<dbReference type="Proteomes" id="UP001497457">
    <property type="component" value="Chromosome 19rd"/>
</dbReference>
<evidence type="ECO:0000313" key="3">
    <source>
        <dbReference type="Proteomes" id="UP001497457"/>
    </source>
</evidence>
<dbReference type="EMBL" id="OZ075129">
    <property type="protein sequence ID" value="CAL4963352.1"/>
    <property type="molecule type" value="Genomic_DNA"/>
</dbReference>
<name>A0ABC8ZL74_9POAL</name>
<evidence type="ECO:0000313" key="2">
    <source>
        <dbReference type="EMBL" id="CAL4963352.1"/>
    </source>
</evidence>
<dbReference type="InterPro" id="IPR038765">
    <property type="entry name" value="Papain-like_cys_pep_sf"/>
</dbReference>